<proteinExistence type="predicted"/>
<evidence type="ECO:0000313" key="1">
    <source>
        <dbReference type="EMBL" id="TBL76148.1"/>
    </source>
</evidence>
<evidence type="ECO:0000313" key="2">
    <source>
        <dbReference type="Proteomes" id="UP000293142"/>
    </source>
</evidence>
<dbReference type="EMBL" id="SIRE01000015">
    <property type="protein sequence ID" value="TBL76148.1"/>
    <property type="molecule type" value="Genomic_DNA"/>
</dbReference>
<gene>
    <name evidence="1" type="ORF">EYB31_21060</name>
</gene>
<name>A0A4Q9DPI9_9BACL</name>
<dbReference type="InterPro" id="IPR008930">
    <property type="entry name" value="Terpenoid_cyclase/PrenylTrfase"/>
</dbReference>
<accession>A0A4Q9DPI9</accession>
<sequence length="568" mass="63289">MNDQNVRKSLSQQITDPASRHFGGVISELTGVPSPTHGGTASHIASMAAALLNPDSAFYHDAGLLARLELAVSYMLNRQHEDGTISLGSTNYHSPPDTGFVVTGFGQLYRLLERDEWPDVKPAADKVKLFLERSIPAMLTGGCHTPNHRWVLTSALAWLHDIFKMDALIARADQWLAEGLDCTEDGEWTERSHGIYNTVNDIMLYHTATLLGRPELLEPVRRNLRMMVYLVHPNGDVVTDYSGRQDFGQRADLSEYFLVYRMMAALDRDPVFAAMSDLSAAHLSRLGPVNNHAVLGYMVFPQTSIEGLERAQLPQQYVKIINEHHPIDRDLAGRVQAGHHDRITHSAMHLAFGSPVARHRDGDVSATVMTRAASVFALRHGQVNLLAVQIFTSFTPGLVEMEHFARTPDGYFMKTDMEKGYNGPIPQEHLPESAQAAISPWYLLPHQLRPVTHLQKHTLAVEVTPGDKEWKLHMRADDMPDVFTQVAFSFNLESKLTGAGLVPIQPHAWFWTDGAVRCECGGNTLELSAGAHDHKLKMIRVNPLQNGVQTLLVNLMTPLDHTFTIRLL</sequence>
<comment type="caution">
    <text evidence="1">The sequence shown here is derived from an EMBL/GenBank/DDBJ whole genome shotgun (WGS) entry which is preliminary data.</text>
</comment>
<evidence type="ECO:0008006" key="3">
    <source>
        <dbReference type="Google" id="ProtNLM"/>
    </source>
</evidence>
<protein>
    <recommendedName>
        <fullName evidence="3">Heparinase</fullName>
    </recommendedName>
</protein>
<dbReference type="AlphaFoldDB" id="A0A4Q9DPI9"/>
<keyword evidence="2" id="KW-1185">Reference proteome</keyword>
<organism evidence="1 2">
    <name type="scientific">Paenibacillus thalictri</name>
    <dbReference type="NCBI Taxonomy" id="2527873"/>
    <lineage>
        <taxon>Bacteria</taxon>
        <taxon>Bacillati</taxon>
        <taxon>Bacillota</taxon>
        <taxon>Bacilli</taxon>
        <taxon>Bacillales</taxon>
        <taxon>Paenibacillaceae</taxon>
        <taxon>Paenibacillus</taxon>
    </lineage>
</organism>
<dbReference type="SUPFAM" id="SSF48239">
    <property type="entry name" value="Terpenoid cyclases/Protein prenyltransferases"/>
    <property type="match status" value="1"/>
</dbReference>
<reference evidence="1 2" key="1">
    <citation type="submission" date="2019-02" db="EMBL/GenBank/DDBJ databases">
        <title>Paenibacillus sp. nov., isolated from surface-sterilized tissue of Thalictrum simplex L.</title>
        <authorList>
            <person name="Tuo L."/>
        </authorList>
    </citation>
    <scope>NUCLEOTIDE SEQUENCE [LARGE SCALE GENOMIC DNA]</scope>
    <source>
        <strain evidence="1 2">N2SHLJ1</strain>
    </source>
</reference>
<dbReference type="Proteomes" id="UP000293142">
    <property type="component" value="Unassembled WGS sequence"/>
</dbReference>
<dbReference type="OrthoDB" id="1290722at2"/>